<dbReference type="Proteomes" id="UP001259982">
    <property type="component" value="Unassembled WGS sequence"/>
</dbReference>
<protein>
    <recommendedName>
        <fullName evidence="4">Solute:sodium symporter small subunit</fullName>
    </recommendedName>
</protein>
<name>A0ABU3B8E6_9GAMM</name>
<organism evidence="2 3">
    <name type="scientific">Spectribacter acetivorans</name>
    <dbReference type="NCBI Taxonomy" id="3075603"/>
    <lineage>
        <taxon>Bacteria</taxon>
        <taxon>Pseudomonadati</taxon>
        <taxon>Pseudomonadota</taxon>
        <taxon>Gammaproteobacteria</taxon>
        <taxon>Salinisphaerales</taxon>
        <taxon>Salinisphaeraceae</taxon>
        <taxon>Spectribacter</taxon>
    </lineage>
</organism>
<comment type="caution">
    <text evidence="2">The sequence shown here is derived from an EMBL/GenBank/DDBJ whole genome shotgun (WGS) entry which is preliminary data.</text>
</comment>
<evidence type="ECO:0000313" key="3">
    <source>
        <dbReference type="Proteomes" id="UP001259982"/>
    </source>
</evidence>
<accession>A0ABU3B8E6</accession>
<evidence type="ECO:0000313" key="2">
    <source>
        <dbReference type="EMBL" id="MDT0618739.1"/>
    </source>
</evidence>
<feature type="transmembrane region" description="Helical" evidence="1">
    <location>
        <begin position="20"/>
        <end position="38"/>
    </location>
</feature>
<feature type="transmembrane region" description="Helical" evidence="1">
    <location>
        <begin position="50"/>
        <end position="68"/>
    </location>
</feature>
<evidence type="ECO:0008006" key="4">
    <source>
        <dbReference type="Google" id="ProtNLM"/>
    </source>
</evidence>
<dbReference type="RefSeq" id="WP_311658918.1">
    <property type="nucleotide sequence ID" value="NZ_JAVRHY010000007.1"/>
</dbReference>
<keyword evidence="1" id="KW-0812">Transmembrane</keyword>
<keyword evidence="1" id="KW-1133">Transmembrane helix</keyword>
<gene>
    <name evidence="2" type="ORF">RM531_09640</name>
</gene>
<dbReference type="EMBL" id="JAVRHY010000007">
    <property type="protein sequence ID" value="MDT0618739.1"/>
    <property type="molecule type" value="Genomic_DNA"/>
</dbReference>
<sequence>MSEKPTSTGWLERASTVNGIVYTLWALCALLITAEFVYHKHPYFGFDGWFGFYALAGFGAYCVIVFSAKGLRRLIARDEAYYGEDDDG</sequence>
<keyword evidence="3" id="KW-1185">Reference proteome</keyword>
<keyword evidence="1" id="KW-0472">Membrane</keyword>
<reference evidence="2 3" key="1">
    <citation type="submission" date="2023-09" db="EMBL/GenBank/DDBJ databases">
        <authorList>
            <person name="Rey-Velasco X."/>
        </authorList>
    </citation>
    <scope>NUCLEOTIDE SEQUENCE [LARGE SCALE GENOMIC DNA]</scope>
    <source>
        <strain evidence="2 3">P385</strain>
    </source>
</reference>
<evidence type="ECO:0000256" key="1">
    <source>
        <dbReference type="SAM" id="Phobius"/>
    </source>
</evidence>
<proteinExistence type="predicted"/>